<evidence type="ECO:0000256" key="1">
    <source>
        <dbReference type="SAM" id="MobiDB-lite"/>
    </source>
</evidence>
<proteinExistence type="predicted"/>
<evidence type="ECO:0000313" key="2">
    <source>
        <dbReference type="EMBL" id="KAG5596807.1"/>
    </source>
</evidence>
<sequence>MDTKDKEILEDDREYDYYNTLYHRSRAQFVGKPVDIDKETQEKLRPSTTRNATKNQEEASKIGTYIEKYQGNAREILDAKRAGNEIIPVGNINDHQDNDLGQQNPQQQLDGVIRDDRSDCVVALAMYNYGKLLNEGTRTSNEQIEATGHAQAEKVGGENNASSPNQQRNFMQQINVGNRGVTSDGDDPDLVVQVSENFEQHSNLTIVASTCIMDVQNELPGDAICVSKSGNEQKNPPGVRIGSPIHNTMQQIVGSQTTNSSARAIVPKEVSCLNTFDALSDNIV</sequence>
<organism evidence="2 3">
    <name type="scientific">Solanum commersonii</name>
    <name type="common">Commerson's wild potato</name>
    <name type="synonym">Commerson's nightshade</name>
    <dbReference type="NCBI Taxonomy" id="4109"/>
    <lineage>
        <taxon>Eukaryota</taxon>
        <taxon>Viridiplantae</taxon>
        <taxon>Streptophyta</taxon>
        <taxon>Embryophyta</taxon>
        <taxon>Tracheophyta</taxon>
        <taxon>Spermatophyta</taxon>
        <taxon>Magnoliopsida</taxon>
        <taxon>eudicotyledons</taxon>
        <taxon>Gunneridae</taxon>
        <taxon>Pentapetalae</taxon>
        <taxon>asterids</taxon>
        <taxon>lamiids</taxon>
        <taxon>Solanales</taxon>
        <taxon>Solanaceae</taxon>
        <taxon>Solanoideae</taxon>
        <taxon>Solaneae</taxon>
        <taxon>Solanum</taxon>
    </lineage>
</organism>
<dbReference type="Proteomes" id="UP000824120">
    <property type="component" value="Chromosome 7"/>
</dbReference>
<protein>
    <submittedName>
        <fullName evidence="2">Uncharacterized protein</fullName>
    </submittedName>
</protein>
<keyword evidence="3" id="KW-1185">Reference proteome</keyword>
<evidence type="ECO:0000313" key="3">
    <source>
        <dbReference type="Proteomes" id="UP000824120"/>
    </source>
</evidence>
<dbReference type="EMBL" id="JACXVP010000007">
    <property type="protein sequence ID" value="KAG5596807.1"/>
    <property type="molecule type" value="Genomic_DNA"/>
</dbReference>
<accession>A0A9J5YA58</accession>
<name>A0A9J5YA58_SOLCO</name>
<dbReference type="OrthoDB" id="10609286at2759"/>
<dbReference type="AlphaFoldDB" id="A0A9J5YA58"/>
<gene>
    <name evidence="2" type="ORF">H5410_038039</name>
</gene>
<comment type="caution">
    <text evidence="2">The sequence shown here is derived from an EMBL/GenBank/DDBJ whole genome shotgun (WGS) entry which is preliminary data.</text>
</comment>
<reference evidence="2 3" key="1">
    <citation type="submission" date="2020-09" db="EMBL/GenBank/DDBJ databases">
        <title>De no assembly of potato wild relative species, Solanum commersonii.</title>
        <authorList>
            <person name="Cho K."/>
        </authorList>
    </citation>
    <scope>NUCLEOTIDE SEQUENCE [LARGE SCALE GENOMIC DNA]</scope>
    <source>
        <strain evidence="2">LZ3.2</strain>
        <tissue evidence="2">Leaf</tissue>
    </source>
</reference>
<feature type="region of interest" description="Disordered" evidence="1">
    <location>
        <begin position="140"/>
        <end position="165"/>
    </location>
</feature>